<dbReference type="AlphaFoldDB" id="A0A2S6FWH9"/>
<comment type="caution">
    <text evidence="3">The sequence shown here is derived from an EMBL/GenBank/DDBJ whole genome shotgun (WGS) entry which is preliminary data.</text>
</comment>
<evidence type="ECO:0000259" key="1">
    <source>
        <dbReference type="Pfam" id="PF00583"/>
    </source>
</evidence>
<evidence type="ECO:0000259" key="2">
    <source>
        <dbReference type="Pfam" id="PF14268"/>
    </source>
</evidence>
<accession>A0A2S6FWH9</accession>
<dbReference type="SUPFAM" id="SSF55729">
    <property type="entry name" value="Acyl-CoA N-acyltransferases (Nat)"/>
    <property type="match status" value="1"/>
</dbReference>
<dbReference type="Pfam" id="PF14268">
    <property type="entry name" value="YoaP"/>
    <property type="match status" value="1"/>
</dbReference>
<sequence length="261" mass="30194">MGFITLTKENIESEHICCAISDKKCKDGYQLKKQWLKDNIENGYKFTKLDERAKVFIEYCPSEIAYVPVNAPNYMVINCFWVSGRYAGKGYGKELLSKCIEEAKAKGKDGIVTLCSDKKRPFMSDKKFFLKQEFLVVDKAKPYFELLCLKFNEEAMDPKILPKAKEATSYYDNGGFVAYYSDACPFMDYNVNIVQQEIAKDNNCIYEAVRLKTREEAINSPCCYTNYSLFYKGDFVTHEINPKKFKAIIENLQTHNKDSFE</sequence>
<dbReference type="Pfam" id="PF00583">
    <property type="entry name" value="Acetyltransf_1"/>
    <property type="match status" value="1"/>
</dbReference>
<evidence type="ECO:0000313" key="4">
    <source>
        <dbReference type="Proteomes" id="UP000239863"/>
    </source>
</evidence>
<dbReference type="Proteomes" id="UP000239863">
    <property type="component" value="Unassembled WGS sequence"/>
</dbReference>
<dbReference type="OrthoDB" id="3172674at2"/>
<dbReference type="InterPro" id="IPR025685">
    <property type="entry name" value="YoaP-like_dom"/>
</dbReference>
<proteinExistence type="predicted"/>
<feature type="domain" description="YoaP-like" evidence="2">
    <location>
        <begin position="208"/>
        <end position="243"/>
    </location>
</feature>
<feature type="domain" description="N-acetyltransferase" evidence="1">
    <location>
        <begin position="56"/>
        <end position="114"/>
    </location>
</feature>
<name>A0A2S6FWH9_9CLOT</name>
<dbReference type="STRING" id="37659.GCA_000703125_01902"/>
<dbReference type="RefSeq" id="WP_104410265.1">
    <property type="nucleotide sequence ID" value="NZ_PTIS01000013.1"/>
</dbReference>
<dbReference type="EMBL" id="PTIS01000013">
    <property type="protein sequence ID" value="PPK47816.1"/>
    <property type="molecule type" value="Genomic_DNA"/>
</dbReference>
<evidence type="ECO:0000313" key="3">
    <source>
        <dbReference type="EMBL" id="PPK47816.1"/>
    </source>
</evidence>
<dbReference type="CDD" id="cd04301">
    <property type="entry name" value="NAT_SF"/>
    <property type="match status" value="1"/>
</dbReference>
<dbReference type="Gene3D" id="3.40.630.30">
    <property type="match status" value="1"/>
</dbReference>
<keyword evidence="3" id="KW-0808">Transferase</keyword>
<protein>
    <submittedName>
        <fullName evidence="3">Acetyltransferase (GNAT) family protein</fullName>
    </submittedName>
</protein>
<dbReference type="InterPro" id="IPR016181">
    <property type="entry name" value="Acyl_CoA_acyltransferase"/>
</dbReference>
<organism evidence="3 4">
    <name type="scientific">Clostridium algidicarnis DSM 15099</name>
    <dbReference type="NCBI Taxonomy" id="1121295"/>
    <lineage>
        <taxon>Bacteria</taxon>
        <taxon>Bacillati</taxon>
        <taxon>Bacillota</taxon>
        <taxon>Clostridia</taxon>
        <taxon>Eubacteriales</taxon>
        <taxon>Clostridiaceae</taxon>
        <taxon>Clostridium</taxon>
    </lineage>
</organism>
<dbReference type="GO" id="GO:0016747">
    <property type="term" value="F:acyltransferase activity, transferring groups other than amino-acyl groups"/>
    <property type="evidence" value="ECO:0007669"/>
    <property type="project" value="InterPro"/>
</dbReference>
<dbReference type="InterPro" id="IPR000182">
    <property type="entry name" value="GNAT_dom"/>
</dbReference>
<reference evidence="3 4" key="1">
    <citation type="submission" date="2018-02" db="EMBL/GenBank/DDBJ databases">
        <title>Genomic Encyclopedia of Archaeal and Bacterial Type Strains, Phase II (KMG-II): from individual species to whole genera.</title>
        <authorList>
            <person name="Goeker M."/>
        </authorList>
    </citation>
    <scope>NUCLEOTIDE SEQUENCE [LARGE SCALE GENOMIC DNA]</scope>
    <source>
        <strain evidence="3 4">DSM 15099</strain>
    </source>
</reference>
<gene>
    <name evidence="3" type="ORF">BD821_11336</name>
</gene>